<dbReference type="EC" id="2.3.1.108" evidence="3"/>
<evidence type="ECO:0000256" key="4">
    <source>
        <dbReference type="SAM" id="MobiDB-lite"/>
    </source>
</evidence>
<dbReference type="InterPro" id="IPR038746">
    <property type="entry name" value="Atat"/>
</dbReference>
<comment type="similarity">
    <text evidence="3">Belongs to the acetyltransferase ATAT1 family.</text>
</comment>
<evidence type="ECO:0000313" key="7">
    <source>
        <dbReference type="EMBL" id="CAF1624228.1"/>
    </source>
</evidence>
<proteinExistence type="inferred from homology"/>
<dbReference type="Proteomes" id="UP000663866">
    <property type="component" value="Unassembled WGS sequence"/>
</dbReference>
<dbReference type="EMBL" id="CAJNOW010003510">
    <property type="protein sequence ID" value="CAF1383738.1"/>
    <property type="molecule type" value="Genomic_DNA"/>
</dbReference>
<dbReference type="InterPro" id="IPR016181">
    <property type="entry name" value="Acyl_CoA_acyltransferase"/>
</dbReference>
<reference evidence="6" key="1">
    <citation type="submission" date="2021-02" db="EMBL/GenBank/DDBJ databases">
        <authorList>
            <person name="Nowell W R."/>
        </authorList>
    </citation>
    <scope>NUCLEOTIDE SEQUENCE</scope>
</reference>
<evidence type="ECO:0000313" key="9">
    <source>
        <dbReference type="EMBL" id="CAF2117221.1"/>
    </source>
</evidence>
<protein>
    <recommendedName>
        <fullName evidence="3">Alpha-tubulin N-acetyltransferase</fullName>
        <shortName evidence="3">Alpha-TAT</shortName>
        <shortName evidence="3">TAT</shortName>
        <ecNumber evidence="3">2.3.1.108</ecNumber>
    </recommendedName>
    <alternativeName>
        <fullName evidence="3">Acetyltransferase mec-17 homolog</fullName>
    </alternativeName>
</protein>
<evidence type="ECO:0000256" key="1">
    <source>
        <dbReference type="ARBA" id="ARBA00022679"/>
    </source>
</evidence>
<dbReference type="Proteomes" id="UP000663824">
    <property type="component" value="Unassembled WGS sequence"/>
</dbReference>
<dbReference type="Pfam" id="PF05301">
    <property type="entry name" value="Acetyltransf_16"/>
    <property type="match status" value="1"/>
</dbReference>
<feature type="compositionally biased region" description="Polar residues" evidence="4">
    <location>
        <begin position="218"/>
        <end position="232"/>
    </location>
</feature>
<comment type="catalytic activity">
    <reaction evidence="3">
        <text>L-lysyl-[alpha-tubulin] + acetyl-CoA = N(6)-acetyl-L-lysyl-[alpha-tubulin] + CoA + H(+)</text>
        <dbReference type="Rhea" id="RHEA:15277"/>
        <dbReference type="Rhea" id="RHEA-COMP:11278"/>
        <dbReference type="Rhea" id="RHEA-COMP:11279"/>
        <dbReference type="ChEBI" id="CHEBI:15378"/>
        <dbReference type="ChEBI" id="CHEBI:29969"/>
        <dbReference type="ChEBI" id="CHEBI:57287"/>
        <dbReference type="ChEBI" id="CHEBI:57288"/>
        <dbReference type="ChEBI" id="CHEBI:61930"/>
        <dbReference type="EC" id="2.3.1.108"/>
    </reaction>
</comment>
<evidence type="ECO:0000313" key="14">
    <source>
        <dbReference type="Proteomes" id="UP000663866"/>
    </source>
</evidence>
<gene>
    <name evidence="7" type="ORF">CJN711_LOCUS38417</name>
    <name evidence="6" type="ORF">KQP761_LOCUS8845</name>
    <name evidence="10" type="ORF">MBJ925_LOCUS33321</name>
    <name evidence="11" type="ORF">OVN521_LOCUS12529</name>
    <name evidence="12" type="ORF">UXM345_LOCUS15530</name>
    <name evidence="8" type="ORF">WKI299_LOCUS22824</name>
    <name evidence="9" type="ORF">XDN619_LOCUS21815</name>
</gene>
<dbReference type="CDD" id="cd04301">
    <property type="entry name" value="NAT_SF"/>
    <property type="match status" value="1"/>
</dbReference>
<dbReference type="GO" id="GO:0005874">
    <property type="term" value="C:microtubule"/>
    <property type="evidence" value="ECO:0007669"/>
    <property type="project" value="InterPro"/>
</dbReference>
<dbReference type="EMBL" id="CAJOBG010001757">
    <property type="protein sequence ID" value="CAF3956217.1"/>
    <property type="molecule type" value="Genomic_DNA"/>
</dbReference>
<evidence type="ECO:0000259" key="5">
    <source>
        <dbReference type="PROSITE" id="PS51730"/>
    </source>
</evidence>
<sequence>MEFSFDINNILPHEITIINGDYRILNHGQTARISASDRLTSIIDALGDASFRAQGLPCPVTTARKFRISDHRLYLVKNASDHNNLGSVVGFLKVGAKNLFVHDSHGQVHERTPLCLLDFFVHESKQRSGYGKQLFEAMLEFEKCNAYELAIDRPSNKCLGFLHKHYSLSSPVRQVNNFVVFGAFFNRAPINLNRKLSASKQRNEISLPNDLYRRQESTSWLLPSEKQQQNRRPLTEHTEFNRNNNRSKILSDENEMFNNRQQVPIMGNPSFNNEKKPASAFPTPYGHRYTQNALTREPNKTNEISHSAPYMPRHQVEVFNENNPFPSLQRYNTNPVMSSNKQSTVNPQQNFTYKEYQSSSIVSAPPQRNLEVPSKPESLTSIYTFPSLVKTNANWRRPQQQQATYDGSSSSTWRLFGVHRLLN</sequence>
<feature type="site" description="Crucial for catalytic activity" evidence="3">
    <location>
        <position position="54"/>
    </location>
</feature>
<evidence type="ECO:0000313" key="8">
    <source>
        <dbReference type="EMBL" id="CAF2113902.1"/>
    </source>
</evidence>
<dbReference type="Proteomes" id="UP000663856">
    <property type="component" value="Unassembled WGS sequence"/>
</dbReference>
<dbReference type="InterPro" id="IPR007965">
    <property type="entry name" value="GNAT_ATAT"/>
</dbReference>
<dbReference type="EMBL" id="CAJNOV010018804">
    <property type="protein sequence ID" value="CAF1624228.1"/>
    <property type="molecule type" value="Genomic_DNA"/>
</dbReference>
<organism evidence="6 13">
    <name type="scientific">Rotaria magnacalcarata</name>
    <dbReference type="NCBI Taxonomy" id="392030"/>
    <lineage>
        <taxon>Eukaryota</taxon>
        <taxon>Metazoa</taxon>
        <taxon>Spiralia</taxon>
        <taxon>Gnathifera</taxon>
        <taxon>Rotifera</taxon>
        <taxon>Eurotatoria</taxon>
        <taxon>Bdelloidea</taxon>
        <taxon>Philodinida</taxon>
        <taxon>Philodinidae</taxon>
        <taxon>Rotaria</taxon>
    </lineage>
</organism>
<keyword evidence="1 3" id="KW-0808">Transferase</keyword>
<dbReference type="SUPFAM" id="SSF55729">
    <property type="entry name" value="Acyl-CoA N-acyltransferases (Nat)"/>
    <property type="match status" value="1"/>
</dbReference>
<feature type="domain" description="N-acetyltransferase" evidence="5">
    <location>
        <begin position="1"/>
        <end position="185"/>
    </location>
</feature>
<dbReference type="GO" id="GO:0048666">
    <property type="term" value="P:neuron development"/>
    <property type="evidence" value="ECO:0007669"/>
    <property type="project" value="UniProtKB-UniRule"/>
</dbReference>
<evidence type="ECO:0000256" key="3">
    <source>
        <dbReference type="HAMAP-Rule" id="MF_03130"/>
    </source>
</evidence>
<keyword evidence="2 3" id="KW-0012">Acyltransferase</keyword>
<evidence type="ECO:0000313" key="10">
    <source>
        <dbReference type="EMBL" id="CAF2163466.1"/>
    </source>
</evidence>
<accession>A0A815JXN1</accession>
<dbReference type="Gene3D" id="3.40.630.30">
    <property type="match status" value="1"/>
</dbReference>
<dbReference type="GO" id="GO:0019799">
    <property type="term" value="F:tubulin N-acetyltransferase activity"/>
    <property type="evidence" value="ECO:0007669"/>
    <property type="project" value="UniProtKB-UniRule"/>
</dbReference>
<dbReference type="EMBL" id="CAJNRF010009799">
    <property type="protein sequence ID" value="CAF2113902.1"/>
    <property type="molecule type" value="Genomic_DNA"/>
</dbReference>
<dbReference type="GO" id="GO:0070507">
    <property type="term" value="P:regulation of microtubule cytoskeleton organization"/>
    <property type="evidence" value="ECO:0007669"/>
    <property type="project" value="UniProtKB-UniRule"/>
</dbReference>
<name>A0A815JXN1_9BILA</name>
<evidence type="ECO:0000313" key="13">
    <source>
        <dbReference type="Proteomes" id="UP000663834"/>
    </source>
</evidence>
<comment type="caution">
    <text evidence="6">The sequence shown here is derived from an EMBL/GenBank/DDBJ whole genome shotgun (WGS) entry which is preliminary data.</text>
</comment>
<evidence type="ECO:0000313" key="11">
    <source>
        <dbReference type="EMBL" id="CAF3956217.1"/>
    </source>
</evidence>
<dbReference type="EMBL" id="CAJOBF010001854">
    <property type="protein sequence ID" value="CAF3989716.1"/>
    <property type="molecule type" value="Genomic_DNA"/>
</dbReference>
<dbReference type="PANTHER" id="PTHR12327:SF0">
    <property type="entry name" value="ALPHA-TUBULIN N-ACETYLTRANSFERASE 1"/>
    <property type="match status" value="1"/>
</dbReference>
<dbReference type="OrthoDB" id="447510at2759"/>
<evidence type="ECO:0000313" key="12">
    <source>
        <dbReference type="EMBL" id="CAF3989716.1"/>
    </source>
</evidence>
<dbReference type="HAMAP" id="MF_03130">
    <property type="entry name" value="mec17"/>
    <property type="match status" value="1"/>
</dbReference>
<dbReference type="PANTHER" id="PTHR12327">
    <property type="entry name" value="ALPHA-TUBULIN N-ACETYLTRANSFERASE 1"/>
    <property type="match status" value="1"/>
</dbReference>
<feature type="binding site" evidence="3">
    <location>
        <begin position="119"/>
        <end position="132"/>
    </location>
    <ligand>
        <name>acetyl-CoA</name>
        <dbReference type="ChEBI" id="CHEBI:57288"/>
    </ligand>
</feature>
<dbReference type="Proteomes" id="UP000663834">
    <property type="component" value="Unassembled WGS sequence"/>
</dbReference>
<keyword evidence="14" id="KW-1185">Reference proteome</keyword>
<dbReference type="PROSITE" id="PS51730">
    <property type="entry name" value="GNAT_ATAT"/>
    <property type="match status" value="1"/>
</dbReference>
<comment type="caution">
    <text evidence="3">Lacks conserved residue(s) required for the propagation of feature annotation.</text>
</comment>
<dbReference type="Proteomes" id="UP000663887">
    <property type="component" value="Unassembled WGS sequence"/>
</dbReference>
<dbReference type="EMBL" id="CAJNRE010018302">
    <property type="protein sequence ID" value="CAF2163466.1"/>
    <property type="molecule type" value="Genomic_DNA"/>
</dbReference>
<dbReference type="EMBL" id="CAJNRG010009816">
    <property type="protein sequence ID" value="CAF2117221.1"/>
    <property type="molecule type" value="Genomic_DNA"/>
</dbReference>
<dbReference type="Proteomes" id="UP000663855">
    <property type="component" value="Unassembled WGS sequence"/>
</dbReference>
<comment type="function">
    <text evidence="3">Specifically acetylates 'Lys-40' in alpha-tubulin on the lumenal side of microtubules. Promotes microtubule destabilization and accelerates microtubule dynamics; this activity may be independent of acetylation activity. Acetylates alpha-tubulin with a slow enzymatic rate, due to a catalytic site that is not optimized for acetyl transfer. Enters the microtubule through each end and diffuses quickly throughout the lumen of microtubules. Acetylates only long/old microtubules because of its slow acetylation rate since it does not have time to act on dynamically unstable microtubules before the enzyme is released.</text>
</comment>
<evidence type="ECO:0000256" key="2">
    <source>
        <dbReference type="ARBA" id="ARBA00023315"/>
    </source>
</evidence>
<dbReference type="AlphaFoldDB" id="A0A815JXN1"/>
<evidence type="ECO:0000313" key="6">
    <source>
        <dbReference type="EMBL" id="CAF1383738.1"/>
    </source>
</evidence>
<feature type="region of interest" description="Disordered" evidence="4">
    <location>
        <begin position="218"/>
        <end position="248"/>
    </location>
</feature>
<dbReference type="Proteomes" id="UP000663842">
    <property type="component" value="Unassembled WGS sequence"/>
</dbReference>